<name>A0A382LHR4_9ZZZZ</name>
<sequence>CVLQGKKIQSVRQPISKTQILSWHSNDWNERWERR</sequence>
<gene>
    <name evidence="1" type="ORF">METZ01_LOCUS287496</name>
</gene>
<dbReference type="EMBL" id="UINC01086305">
    <property type="protein sequence ID" value="SVC34642.1"/>
    <property type="molecule type" value="Genomic_DNA"/>
</dbReference>
<organism evidence="1">
    <name type="scientific">marine metagenome</name>
    <dbReference type="NCBI Taxonomy" id="408172"/>
    <lineage>
        <taxon>unclassified sequences</taxon>
        <taxon>metagenomes</taxon>
        <taxon>ecological metagenomes</taxon>
    </lineage>
</organism>
<accession>A0A382LHR4</accession>
<evidence type="ECO:0000313" key="1">
    <source>
        <dbReference type="EMBL" id="SVC34642.1"/>
    </source>
</evidence>
<dbReference type="AlphaFoldDB" id="A0A382LHR4"/>
<proteinExistence type="predicted"/>
<feature type="non-terminal residue" evidence="1">
    <location>
        <position position="1"/>
    </location>
</feature>
<reference evidence="1" key="1">
    <citation type="submission" date="2018-05" db="EMBL/GenBank/DDBJ databases">
        <authorList>
            <person name="Lanie J.A."/>
            <person name="Ng W.-L."/>
            <person name="Kazmierczak K.M."/>
            <person name="Andrzejewski T.M."/>
            <person name="Davidsen T.M."/>
            <person name="Wayne K.J."/>
            <person name="Tettelin H."/>
            <person name="Glass J.I."/>
            <person name="Rusch D."/>
            <person name="Podicherti R."/>
            <person name="Tsui H.-C.T."/>
            <person name="Winkler M.E."/>
        </authorList>
    </citation>
    <scope>NUCLEOTIDE SEQUENCE</scope>
</reference>
<protein>
    <submittedName>
        <fullName evidence="1">Uncharacterized protein</fullName>
    </submittedName>
</protein>